<feature type="domain" description="ABC transporter" evidence="9">
    <location>
        <begin position="3"/>
        <end position="239"/>
    </location>
</feature>
<dbReference type="Proteomes" id="UP001597383">
    <property type="component" value="Unassembled WGS sequence"/>
</dbReference>
<dbReference type="PANTHER" id="PTHR43790">
    <property type="entry name" value="CARBOHYDRATE TRANSPORT ATP-BINDING PROTEIN MG119-RELATED"/>
    <property type="match status" value="1"/>
</dbReference>
<dbReference type="InterPro" id="IPR027417">
    <property type="entry name" value="P-loop_NTPase"/>
</dbReference>
<evidence type="ECO:0000256" key="2">
    <source>
        <dbReference type="ARBA" id="ARBA00022475"/>
    </source>
</evidence>
<proteinExistence type="predicted"/>
<dbReference type="SUPFAM" id="SSF52540">
    <property type="entry name" value="P-loop containing nucleoside triphosphate hydrolases"/>
    <property type="match status" value="2"/>
</dbReference>
<dbReference type="PROSITE" id="PS00211">
    <property type="entry name" value="ABC_TRANSPORTER_1"/>
    <property type="match status" value="1"/>
</dbReference>
<name>A0ABW4W0W4_9BACI</name>
<dbReference type="PROSITE" id="PS50893">
    <property type="entry name" value="ABC_TRANSPORTER_2"/>
    <property type="match status" value="2"/>
</dbReference>
<dbReference type="InterPro" id="IPR050107">
    <property type="entry name" value="ABC_carbohydrate_import_ATPase"/>
</dbReference>
<dbReference type="InterPro" id="IPR003593">
    <property type="entry name" value="AAA+_ATPase"/>
</dbReference>
<accession>A0ABW4W0W4</accession>
<evidence type="ECO:0000256" key="3">
    <source>
        <dbReference type="ARBA" id="ARBA00022597"/>
    </source>
</evidence>
<evidence type="ECO:0000313" key="10">
    <source>
        <dbReference type="EMBL" id="MFD2044666.1"/>
    </source>
</evidence>
<keyword evidence="8" id="KW-0472">Membrane</keyword>
<reference evidence="11" key="1">
    <citation type="journal article" date="2019" name="Int. J. Syst. Evol. Microbiol.">
        <title>The Global Catalogue of Microorganisms (GCM) 10K type strain sequencing project: providing services to taxonomists for standard genome sequencing and annotation.</title>
        <authorList>
            <consortium name="The Broad Institute Genomics Platform"/>
            <consortium name="The Broad Institute Genome Sequencing Center for Infectious Disease"/>
            <person name="Wu L."/>
            <person name="Ma J."/>
        </authorList>
    </citation>
    <scope>NUCLEOTIDE SEQUENCE [LARGE SCALE GENOMIC DNA]</scope>
    <source>
        <strain evidence="11">R28</strain>
    </source>
</reference>
<sequence>MKIEMSNIRKSFGSNDVIKDVSFSVQGGEICALLGENGAGKSTLMNILGGVYQMDQGSIIVDGKEVQFDTPAESLEAGIAFIHQELNLINDLPIYENMFLGREIKTKRGSLDLKQMYDQTAEIFERMNVDLDPGKMVRDLDASYKQIVEICRAMMTNASIIIMDEPTTSLTDSEIERVFQMMSTMKEHDVGIIFISHKLNEVMQVCNRYLVLRDGNLVAEGNVSDVTTKELASDMVGYDVRTESLRRVKEDEDEIGEEVLRVEGLTDEHYFRDINFSIKAGEIVGVTGLLGDGRSELFQAIFGADKFLSGNIFLDGRKVNINHTYQAIKEGIAYLPRNRKENGILKDMDIFENASVVTWPMFSKRGVINTFKHRQKFEEQRGVLRLKMGELTDSITSLSGGNQQKVVLSKWLAANPRVLILDNPTQGVDVGAKEDIYDIILKLAEENIAIVVLSSEAQEIIRVCDRALVMYHGVIQGEVHDEMMTEHAIMSLATGGELDAERREHQL</sequence>
<evidence type="ECO:0000313" key="11">
    <source>
        <dbReference type="Proteomes" id="UP001597383"/>
    </source>
</evidence>
<keyword evidence="7" id="KW-1278">Translocase</keyword>
<keyword evidence="4" id="KW-0677">Repeat</keyword>
<dbReference type="CDD" id="cd03216">
    <property type="entry name" value="ABC_Carb_Monos_I"/>
    <property type="match status" value="1"/>
</dbReference>
<evidence type="ECO:0000256" key="7">
    <source>
        <dbReference type="ARBA" id="ARBA00022967"/>
    </source>
</evidence>
<dbReference type="Pfam" id="PF00005">
    <property type="entry name" value="ABC_tran"/>
    <property type="match status" value="2"/>
</dbReference>
<dbReference type="InterPro" id="IPR003439">
    <property type="entry name" value="ABC_transporter-like_ATP-bd"/>
</dbReference>
<dbReference type="Gene3D" id="3.40.50.300">
    <property type="entry name" value="P-loop containing nucleotide triphosphate hydrolases"/>
    <property type="match status" value="2"/>
</dbReference>
<dbReference type="CDD" id="cd03215">
    <property type="entry name" value="ABC_Carb_Monos_II"/>
    <property type="match status" value="1"/>
</dbReference>
<keyword evidence="5" id="KW-0547">Nucleotide-binding</keyword>
<dbReference type="PANTHER" id="PTHR43790:SF3">
    <property type="entry name" value="D-ALLOSE IMPORT ATP-BINDING PROTEIN ALSA-RELATED"/>
    <property type="match status" value="1"/>
</dbReference>
<dbReference type="GO" id="GO:0005524">
    <property type="term" value="F:ATP binding"/>
    <property type="evidence" value="ECO:0007669"/>
    <property type="project" value="UniProtKB-KW"/>
</dbReference>
<evidence type="ECO:0000256" key="1">
    <source>
        <dbReference type="ARBA" id="ARBA00022448"/>
    </source>
</evidence>
<dbReference type="RefSeq" id="WP_377556097.1">
    <property type="nucleotide sequence ID" value="NZ_JBHUHQ010000015.1"/>
</dbReference>
<gene>
    <name evidence="10" type="ORF">ACFSJF_10340</name>
</gene>
<keyword evidence="3" id="KW-0762">Sugar transport</keyword>
<evidence type="ECO:0000259" key="9">
    <source>
        <dbReference type="PROSITE" id="PS50893"/>
    </source>
</evidence>
<keyword evidence="2" id="KW-1003">Cell membrane</keyword>
<dbReference type="SMART" id="SM00382">
    <property type="entry name" value="AAA"/>
    <property type="match status" value="2"/>
</dbReference>
<dbReference type="EMBL" id="JBHUHQ010000015">
    <property type="protein sequence ID" value="MFD2044666.1"/>
    <property type="molecule type" value="Genomic_DNA"/>
</dbReference>
<evidence type="ECO:0000256" key="6">
    <source>
        <dbReference type="ARBA" id="ARBA00022840"/>
    </source>
</evidence>
<organism evidence="10 11">
    <name type="scientific">Ornithinibacillus salinisoli</name>
    <dbReference type="NCBI Taxonomy" id="1848459"/>
    <lineage>
        <taxon>Bacteria</taxon>
        <taxon>Bacillati</taxon>
        <taxon>Bacillota</taxon>
        <taxon>Bacilli</taxon>
        <taxon>Bacillales</taxon>
        <taxon>Bacillaceae</taxon>
        <taxon>Ornithinibacillus</taxon>
    </lineage>
</organism>
<feature type="domain" description="ABC transporter" evidence="9">
    <location>
        <begin position="240"/>
        <end position="497"/>
    </location>
</feature>
<protein>
    <submittedName>
        <fullName evidence="10">Sugar ABC transporter ATP-binding protein</fullName>
    </submittedName>
</protein>
<keyword evidence="1" id="KW-0813">Transport</keyword>
<keyword evidence="11" id="KW-1185">Reference proteome</keyword>
<evidence type="ECO:0000256" key="4">
    <source>
        <dbReference type="ARBA" id="ARBA00022737"/>
    </source>
</evidence>
<evidence type="ECO:0000256" key="5">
    <source>
        <dbReference type="ARBA" id="ARBA00022741"/>
    </source>
</evidence>
<keyword evidence="6 10" id="KW-0067">ATP-binding</keyword>
<comment type="caution">
    <text evidence="10">The sequence shown here is derived from an EMBL/GenBank/DDBJ whole genome shotgun (WGS) entry which is preliminary data.</text>
</comment>
<dbReference type="InterPro" id="IPR017871">
    <property type="entry name" value="ABC_transporter-like_CS"/>
</dbReference>
<evidence type="ECO:0000256" key="8">
    <source>
        <dbReference type="ARBA" id="ARBA00023136"/>
    </source>
</evidence>